<name>A0A6A5K500_9PLEO</name>
<dbReference type="Proteomes" id="UP000800040">
    <property type="component" value="Unassembled WGS sequence"/>
</dbReference>
<proteinExistence type="predicted"/>
<organism evidence="1 2">
    <name type="scientific">Decorospora gaudefroyi</name>
    <dbReference type="NCBI Taxonomy" id="184978"/>
    <lineage>
        <taxon>Eukaryota</taxon>
        <taxon>Fungi</taxon>
        <taxon>Dikarya</taxon>
        <taxon>Ascomycota</taxon>
        <taxon>Pezizomycotina</taxon>
        <taxon>Dothideomycetes</taxon>
        <taxon>Pleosporomycetidae</taxon>
        <taxon>Pleosporales</taxon>
        <taxon>Pleosporineae</taxon>
        <taxon>Pleosporaceae</taxon>
        <taxon>Decorospora</taxon>
    </lineage>
</organism>
<reference evidence="1" key="1">
    <citation type="submission" date="2020-01" db="EMBL/GenBank/DDBJ databases">
        <authorList>
            <consortium name="DOE Joint Genome Institute"/>
            <person name="Haridas S."/>
            <person name="Albert R."/>
            <person name="Binder M."/>
            <person name="Bloem J."/>
            <person name="Labutti K."/>
            <person name="Salamov A."/>
            <person name="Andreopoulos B."/>
            <person name="Baker S.E."/>
            <person name="Barry K."/>
            <person name="Bills G."/>
            <person name="Bluhm B.H."/>
            <person name="Cannon C."/>
            <person name="Castanera R."/>
            <person name="Culley D.E."/>
            <person name="Daum C."/>
            <person name="Ezra D."/>
            <person name="Gonzalez J.B."/>
            <person name="Henrissat B."/>
            <person name="Kuo A."/>
            <person name="Liang C."/>
            <person name="Lipzen A."/>
            <person name="Lutzoni F."/>
            <person name="Magnuson J."/>
            <person name="Mondo S."/>
            <person name="Nolan M."/>
            <person name="Ohm R."/>
            <person name="Pangilinan J."/>
            <person name="Park H.-J."/>
            <person name="Ramirez L."/>
            <person name="Alfaro M."/>
            <person name="Sun H."/>
            <person name="Tritt A."/>
            <person name="Yoshinaga Y."/>
            <person name="Zwiers L.-H."/>
            <person name="Turgeon B.G."/>
            <person name="Goodwin S.B."/>
            <person name="Spatafora J.W."/>
            <person name="Crous P.W."/>
            <person name="Grigoriev I.V."/>
        </authorList>
    </citation>
    <scope>NUCLEOTIDE SEQUENCE</scope>
    <source>
        <strain evidence="1">P77</strain>
    </source>
</reference>
<evidence type="ECO:0000313" key="2">
    <source>
        <dbReference type="Proteomes" id="UP000800040"/>
    </source>
</evidence>
<gene>
    <name evidence="1" type="ORF">BDW02DRAFT_227172</name>
</gene>
<sequence length="178" mass="19653">MPISVVSALLSVAFRMIEDRTKAFMEKKVKLHESCPEDLKAHFKAHGVLGALHSAFQQHETDIRSRTKLISVKMQAALAQLGLDQFFAPTTAKLLDYRAKKRQLDTKFLDELKAVSDIVPFGTPLRAENNQVLDVAVQPALYAHAWYEGTGAWSCGSTRAWLPLTTSSAPDVTPFAIG</sequence>
<dbReference type="EMBL" id="ML975538">
    <property type="protein sequence ID" value="KAF1828503.1"/>
    <property type="molecule type" value="Genomic_DNA"/>
</dbReference>
<accession>A0A6A5K500</accession>
<keyword evidence="2" id="KW-1185">Reference proteome</keyword>
<dbReference type="AlphaFoldDB" id="A0A6A5K500"/>
<protein>
    <submittedName>
        <fullName evidence="1">Uncharacterized protein</fullName>
    </submittedName>
</protein>
<evidence type="ECO:0000313" key="1">
    <source>
        <dbReference type="EMBL" id="KAF1828503.1"/>
    </source>
</evidence>